<organism evidence="1 2">
    <name type="scientific">Symbiodinium necroappetens</name>
    <dbReference type="NCBI Taxonomy" id="1628268"/>
    <lineage>
        <taxon>Eukaryota</taxon>
        <taxon>Sar</taxon>
        <taxon>Alveolata</taxon>
        <taxon>Dinophyceae</taxon>
        <taxon>Suessiales</taxon>
        <taxon>Symbiodiniaceae</taxon>
        <taxon>Symbiodinium</taxon>
    </lineage>
</organism>
<feature type="non-terminal residue" evidence="1">
    <location>
        <position position="1"/>
    </location>
</feature>
<reference evidence="1" key="1">
    <citation type="submission" date="2021-02" db="EMBL/GenBank/DDBJ databases">
        <authorList>
            <person name="Dougan E. K."/>
            <person name="Rhodes N."/>
            <person name="Thang M."/>
            <person name="Chan C."/>
        </authorList>
    </citation>
    <scope>NUCLEOTIDE SEQUENCE</scope>
</reference>
<dbReference type="OrthoDB" id="10362162at2759"/>
<name>A0A812UCA2_9DINO</name>
<dbReference type="EMBL" id="CAJNJA010026520">
    <property type="protein sequence ID" value="CAE7561047.1"/>
    <property type="molecule type" value="Genomic_DNA"/>
</dbReference>
<dbReference type="AlphaFoldDB" id="A0A812UCA2"/>
<proteinExistence type="predicted"/>
<evidence type="ECO:0000313" key="1">
    <source>
        <dbReference type="EMBL" id="CAE7561047.1"/>
    </source>
</evidence>
<comment type="caution">
    <text evidence="1">The sequence shown here is derived from an EMBL/GenBank/DDBJ whole genome shotgun (WGS) entry which is preliminary data.</text>
</comment>
<accession>A0A812UCA2</accession>
<gene>
    <name evidence="1" type="ORF">SNEC2469_LOCUS16207</name>
</gene>
<sequence>VQTAPSQHVTMPSFVNAYMTSTAPAGNFAYMTSPVANMAVPVLPNMFGITAAAPFQHSAAFVPAGSYDDPAAEFKAAPAYNYKDARKGQGKGAKGKNKSNSRNFILAADGTLLPAPENDECIKGPVPVGAQDASAPVLESSRPANVAQAPSFGRLHKFHPETARMGKLVPDGRTFTKEQFMGRLS</sequence>
<keyword evidence="2" id="KW-1185">Reference proteome</keyword>
<dbReference type="Proteomes" id="UP000601435">
    <property type="component" value="Unassembled WGS sequence"/>
</dbReference>
<protein>
    <submittedName>
        <fullName evidence="1">Uncharacterized protein</fullName>
    </submittedName>
</protein>
<feature type="non-terminal residue" evidence="1">
    <location>
        <position position="185"/>
    </location>
</feature>
<evidence type="ECO:0000313" key="2">
    <source>
        <dbReference type="Proteomes" id="UP000601435"/>
    </source>
</evidence>